<protein>
    <submittedName>
        <fullName evidence="3">Uncharacterized protein</fullName>
    </submittedName>
</protein>
<comment type="caution">
    <text evidence="3">The sequence shown here is derived from an EMBL/GenBank/DDBJ whole genome shotgun (WGS) entry which is preliminary data.</text>
</comment>
<feature type="region of interest" description="Disordered" evidence="2">
    <location>
        <begin position="49"/>
        <end position="534"/>
    </location>
</feature>
<feature type="compositionally biased region" description="Basic and acidic residues" evidence="2">
    <location>
        <begin position="519"/>
        <end position="534"/>
    </location>
</feature>
<keyword evidence="4" id="KW-1185">Reference proteome</keyword>
<feature type="compositionally biased region" description="Low complexity" evidence="2">
    <location>
        <begin position="390"/>
        <end position="402"/>
    </location>
</feature>
<reference evidence="3" key="1">
    <citation type="journal article" date="2020" name="bioRxiv">
        <title>Comparative genomics of Chlamydomonas.</title>
        <authorList>
            <person name="Craig R.J."/>
            <person name="Hasan A.R."/>
            <person name="Ness R.W."/>
            <person name="Keightley P.D."/>
        </authorList>
    </citation>
    <scope>NUCLEOTIDE SEQUENCE</scope>
    <source>
        <strain evidence="3">CCAP 11/70</strain>
    </source>
</reference>
<dbReference type="Proteomes" id="UP000612055">
    <property type="component" value="Unassembled WGS sequence"/>
</dbReference>
<organism evidence="3 4">
    <name type="scientific">Edaphochlamys debaryana</name>
    <dbReference type="NCBI Taxonomy" id="47281"/>
    <lineage>
        <taxon>Eukaryota</taxon>
        <taxon>Viridiplantae</taxon>
        <taxon>Chlorophyta</taxon>
        <taxon>core chlorophytes</taxon>
        <taxon>Chlorophyceae</taxon>
        <taxon>CS clade</taxon>
        <taxon>Chlamydomonadales</taxon>
        <taxon>Chlamydomonadales incertae sedis</taxon>
        <taxon>Edaphochlamys</taxon>
    </lineage>
</organism>
<feature type="compositionally biased region" description="Low complexity" evidence="2">
    <location>
        <begin position="222"/>
        <end position="232"/>
    </location>
</feature>
<sequence>MSFAVRQTIPAAKASKESNLFKGLSTLRGDEKKKAEAPKDSAMQAYLAKAYGGGDGDGGDGEPKKKKKKKKQDAGGGAIRILDQDATGFKELESKNRKAALKRGPPGAGGDSEDEEEEEAPTIANPEEAAALLRLEEKIKSGSGWVAADEPKPRGGRAGPSGRHDSPPDASPPRRGRRHDSPPDASPPRRRPAGGSPDASPPRRGQRHDSPPDASPPRRRPAAAAADASPPRRGQRHDSPPDASPPRRRPPAAAADASPPRRGQRHDSPPDASPPRRRPAAAAADASPPRRGQRHDSPPDASPPRRRPATAVPDASPPRRRAAAPLPDASPPRRGKRHDSPPDASPPRRRQRHDSPPDASPPRRRPGAGPGPAADASPPRRRTRHDSPDASPARRGRSPPGRGAAGAGAGPSSAAAAAAGAGRSSMPPPPDRMGDGTAAGLVSAEQLARDLAVQKAAAEERRRNAVGRGASTVYRDKVTGKVMSAEEAAQAKEDERAARRKPSIYDEDQTLEWRSGLAQKREAEERRKAMEEEAAKPFARAQVDDAHDAALRTAVRFGDPFAHLARKKAGEAGAAATAALTERYDSERLGKSGFKVPQEVPPHSWLKRGVAAPANRYNMRPGRHWDGVNRSNGFEAQMFKTQNTRAHQELEARLWSMGDMQRQRQAQRVRDPSAAVLVRGGGGSAKLTDCKVRGGGSDGTGGGSAAGDGAGGSAAAAAGAGGSGGPAVKADPDGAAAAAGGGGTAAAPGPAAAAGGGPRSCVVVMAGGNATLTGCTLSGAPKHGLLVKGEGSSATAVSTTSDRNAGTAFKATDKAQLVAEACTASGGKDGFVTARAGRATLSRGCRAHTLSHVGFRSKGAGSPLDAGNAARAVDISGSGFCSEKGGRMTAGNDCAARRCGDDGFATLHTGSEMELGNNCMAEGCGRYGFVNSKGASLSAGDGCEARSCDEGGFAVIGGDADADAAAGSGAEPQAAMRLGSGAVAVGSGRRGFLAQDGGRLEAGPGCRAEGSGRLEPSLGEGFAALGITLGPGAVAKGNGSDGFTAASAGQIDVSGGARAEGNKGQGVCAEDQGSRIKLGEGARA</sequence>
<name>A0A836BN87_9CHLO</name>
<dbReference type="AlphaFoldDB" id="A0A836BN87"/>
<dbReference type="InterPro" id="IPR018609">
    <property type="entry name" value="Bud13"/>
</dbReference>
<dbReference type="PANTHER" id="PTHR31809">
    <property type="entry name" value="BUD13 HOMOLOG"/>
    <property type="match status" value="1"/>
</dbReference>
<evidence type="ECO:0000313" key="3">
    <source>
        <dbReference type="EMBL" id="KAG2482577.1"/>
    </source>
</evidence>
<evidence type="ECO:0000313" key="4">
    <source>
        <dbReference type="Proteomes" id="UP000612055"/>
    </source>
</evidence>
<feature type="compositionally biased region" description="Low complexity" evidence="2">
    <location>
        <begin position="121"/>
        <end position="133"/>
    </location>
</feature>
<dbReference type="EMBL" id="JAEHOE010000213">
    <property type="protein sequence ID" value="KAG2482577.1"/>
    <property type="molecule type" value="Genomic_DNA"/>
</dbReference>
<dbReference type="PANTHER" id="PTHR31809:SF0">
    <property type="entry name" value="BUD13 HOMOLOG"/>
    <property type="match status" value="1"/>
</dbReference>
<feature type="compositionally biased region" description="Low complexity" evidence="2">
    <location>
        <begin position="280"/>
        <end position="290"/>
    </location>
</feature>
<proteinExistence type="inferred from homology"/>
<dbReference type="GO" id="GO:0005684">
    <property type="term" value="C:U2-type spliceosomal complex"/>
    <property type="evidence" value="ECO:0007669"/>
    <property type="project" value="TreeGrafter"/>
</dbReference>
<dbReference type="GO" id="GO:0070274">
    <property type="term" value="C:RES complex"/>
    <property type="evidence" value="ECO:0007669"/>
    <property type="project" value="TreeGrafter"/>
</dbReference>
<feature type="compositionally biased region" description="Basic and acidic residues" evidence="2">
    <location>
        <begin position="1072"/>
        <end position="1084"/>
    </location>
</feature>
<feature type="region of interest" description="Disordered" evidence="2">
    <location>
        <begin position="697"/>
        <end position="728"/>
    </location>
</feature>
<dbReference type="GO" id="GO:0003723">
    <property type="term" value="F:RNA binding"/>
    <property type="evidence" value="ECO:0007669"/>
    <property type="project" value="TreeGrafter"/>
</dbReference>
<feature type="compositionally biased region" description="Low complexity" evidence="2">
    <location>
        <begin position="251"/>
        <end position="261"/>
    </location>
</feature>
<feature type="region of interest" description="Disordered" evidence="2">
    <location>
        <begin position="1054"/>
        <end position="1084"/>
    </location>
</feature>
<evidence type="ECO:0000256" key="1">
    <source>
        <dbReference type="ARBA" id="ARBA00011069"/>
    </source>
</evidence>
<dbReference type="OrthoDB" id="6022at2759"/>
<feature type="compositionally biased region" description="Acidic residues" evidence="2">
    <location>
        <begin position="111"/>
        <end position="120"/>
    </location>
</feature>
<dbReference type="Pfam" id="PF09736">
    <property type="entry name" value="Bud13"/>
    <property type="match status" value="1"/>
</dbReference>
<feature type="compositionally biased region" description="Low complexity" evidence="2">
    <location>
        <begin position="410"/>
        <end position="425"/>
    </location>
</feature>
<feature type="region of interest" description="Disordered" evidence="2">
    <location>
        <begin position="661"/>
        <end position="681"/>
    </location>
</feature>
<dbReference type="InterPro" id="IPR051112">
    <property type="entry name" value="CWC26_splicing_factor"/>
</dbReference>
<evidence type="ECO:0000256" key="2">
    <source>
        <dbReference type="SAM" id="MobiDB-lite"/>
    </source>
</evidence>
<comment type="similarity">
    <text evidence="1">Belongs to the CWC26 family.</text>
</comment>
<feature type="compositionally biased region" description="Gly residues" evidence="2">
    <location>
        <begin position="697"/>
        <end position="712"/>
    </location>
</feature>
<dbReference type="GO" id="GO:0000398">
    <property type="term" value="P:mRNA splicing, via spliceosome"/>
    <property type="evidence" value="ECO:0007669"/>
    <property type="project" value="TreeGrafter"/>
</dbReference>
<accession>A0A836BN87</accession>
<gene>
    <name evidence="3" type="ORF">HYH03_018501</name>
</gene>